<protein>
    <submittedName>
        <fullName evidence="1">Uu.00g059500.m01.CDS01</fullName>
    </submittedName>
</protein>
<comment type="caution">
    <text evidence="1">The sequence shown here is derived from an EMBL/GenBank/DDBJ whole genome shotgun (WGS) entry which is preliminary data.</text>
</comment>
<accession>A0AAI8VS36</accession>
<keyword evidence="2" id="KW-1185">Reference proteome</keyword>
<sequence>MSQSQRSLTAPNINAKAHNELDLLGVSERKNAKSRRSVAVLPSENEYYFFMEPGGRPMNEPVHEMVDMMEDDMDGVQRATSRVQELNELIKRVLKFRKYNRE</sequence>
<evidence type="ECO:0000313" key="2">
    <source>
        <dbReference type="Proteomes" id="UP001295740"/>
    </source>
</evidence>
<dbReference type="AlphaFoldDB" id="A0AAI8VS36"/>
<evidence type="ECO:0000313" key="1">
    <source>
        <dbReference type="EMBL" id="CAJ2510050.1"/>
    </source>
</evidence>
<dbReference type="Proteomes" id="UP001295740">
    <property type="component" value="Unassembled WGS sequence"/>
</dbReference>
<reference evidence="1" key="1">
    <citation type="submission" date="2023-10" db="EMBL/GenBank/DDBJ databases">
        <authorList>
            <person name="Hackl T."/>
        </authorList>
    </citation>
    <scope>NUCLEOTIDE SEQUENCE</scope>
</reference>
<organism evidence="1 2">
    <name type="scientific">Anthostomella pinea</name>
    <dbReference type="NCBI Taxonomy" id="933095"/>
    <lineage>
        <taxon>Eukaryota</taxon>
        <taxon>Fungi</taxon>
        <taxon>Dikarya</taxon>
        <taxon>Ascomycota</taxon>
        <taxon>Pezizomycotina</taxon>
        <taxon>Sordariomycetes</taxon>
        <taxon>Xylariomycetidae</taxon>
        <taxon>Xylariales</taxon>
        <taxon>Xylariaceae</taxon>
        <taxon>Anthostomella</taxon>
    </lineage>
</organism>
<gene>
    <name evidence="1" type="ORF">KHLLAP_LOCUS10518</name>
</gene>
<dbReference type="EMBL" id="CAUWAG010000013">
    <property type="protein sequence ID" value="CAJ2510050.1"/>
    <property type="molecule type" value="Genomic_DNA"/>
</dbReference>
<name>A0AAI8VS36_9PEZI</name>
<proteinExistence type="predicted"/>